<feature type="repeat" description="PPR" evidence="2">
    <location>
        <begin position="209"/>
        <end position="243"/>
    </location>
</feature>
<dbReference type="InterPro" id="IPR002885">
    <property type="entry name" value="PPR_rpt"/>
</dbReference>
<dbReference type="Pfam" id="PF01535">
    <property type="entry name" value="PPR"/>
    <property type="match status" value="2"/>
</dbReference>
<sequence>MNRSRVLELVMNLCKNGGLAKADDALHYFKVMIHLNPLPSTPCFVPLLGATVRMKHYAAAIHMIERMDSMGISRNVHLGLEPSMVTFTTLLNGLCEEGKIARALTLVEEMQRERFKADLSTYNVIVKGLNFEGRDDELAVVHYSTIIDPCCKDRLVARAFGFFNGMTHQGFRPDILTYTTVIHGLGCIGKWYDAKILLENMINDGIRPDVITYSTVVCGLCLCGQWEGVRDLLRQMVRGGTRPDYHNFTSILEALWKQGMTDEAKCVFHKIIEMDVEPNVVTYNFLINGYCLQNQINDATITLCLMTARKCNPDVVTCSPLIKGYFAVKRVDVATYGCLMDGFFLAGSPRVAHQLFYKMLACNHINQQLYAIMLDGLCKYQQVDKAMALFRQMEDGMGDVNMVHCTILIKGLSEAGELGPAMNLFNSLDAKGLRPDVLTFRAIIKGLCEAGHIREACELLL</sequence>
<evidence type="ECO:0000256" key="2">
    <source>
        <dbReference type="PROSITE-ProRule" id="PRU00708"/>
    </source>
</evidence>
<feature type="repeat" description="PPR" evidence="2">
    <location>
        <begin position="83"/>
        <end position="117"/>
    </location>
</feature>
<evidence type="ECO:0000256" key="1">
    <source>
        <dbReference type="ARBA" id="ARBA00022737"/>
    </source>
</evidence>
<dbReference type="PROSITE" id="PS51375">
    <property type="entry name" value="PPR"/>
    <property type="match status" value="8"/>
</dbReference>
<feature type="repeat" description="PPR" evidence="2">
    <location>
        <begin position="244"/>
        <end position="278"/>
    </location>
</feature>
<feature type="repeat" description="PPR" evidence="2">
    <location>
        <begin position="401"/>
        <end position="435"/>
    </location>
</feature>
<keyword evidence="4" id="KW-1185">Reference proteome</keyword>
<dbReference type="AlphaFoldDB" id="A0A8T0CKV2"/>
<proteinExistence type="predicted"/>
<accession>A0A8T0CKV2</accession>
<feature type="repeat" description="PPR" evidence="2">
    <location>
        <begin position="279"/>
        <end position="313"/>
    </location>
</feature>
<dbReference type="Proteomes" id="UP000806378">
    <property type="component" value="Unassembled WGS sequence"/>
</dbReference>
<feature type="repeat" description="PPR" evidence="2">
    <location>
        <begin position="139"/>
        <end position="173"/>
    </location>
</feature>
<evidence type="ECO:0000313" key="4">
    <source>
        <dbReference type="Proteomes" id="UP000806378"/>
    </source>
</evidence>
<evidence type="ECO:0008006" key="5">
    <source>
        <dbReference type="Google" id="ProtNLM"/>
    </source>
</evidence>
<dbReference type="PANTHER" id="PTHR45613">
    <property type="entry name" value="PENTATRICOPEPTIDE REPEAT-CONTAINING PROTEIN"/>
    <property type="match status" value="1"/>
</dbReference>
<keyword evidence="1" id="KW-0677">Repeat</keyword>
<dbReference type="Pfam" id="PF12854">
    <property type="entry name" value="PPR_1"/>
    <property type="match status" value="2"/>
</dbReference>
<dbReference type="OrthoDB" id="185373at2759"/>
<reference evidence="3" key="1">
    <citation type="submission" date="2020-05" db="EMBL/GenBank/DDBJ databases">
        <title>WGS assembly of Corymbia citriodora subspecies variegata.</title>
        <authorList>
            <person name="Barry K."/>
            <person name="Hundley H."/>
            <person name="Shu S."/>
            <person name="Jenkins J."/>
            <person name="Grimwood J."/>
            <person name="Baten A."/>
        </authorList>
    </citation>
    <scope>NUCLEOTIDE SEQUENCE</scope>
    <source>
        <strain evidence="3">CV2-018</strain>
    </source>
</reference>
<dbReference type="NCBIfam" id="TIGR00756">
    <property type="entry name" value="PPR"/>
    <property type="match status" value="8"/>
</dbReference>
<protein>
    <recommendedName>
        <fullName evidence="5">Pentatricopeptide repeat-containing protein</fullName>
    </recommendedName>
</protein>
<dbReference type="InterPro" id="IPR011990">
    <property type="entry name" value="TPR-like_helical_dom_sf"/>
</dbReference>
<dbReference type="PANTHER" id="PTHR45613:SF207">
    <property type="entry name" value="OS08G0300700 PROTEIN"/>
    <property type="match status" value="1"/>
</dbReference>
<comment type="caution">
    <text evidence="3">The sequence shown here is derived from an EMBL/GenBank/DDBJ whole genome shotgun (WGS) entry which is preliminary data.</text>
</comment>
<dbReference type="Pfam" id="PF13041">
    <property type="entry name" value="PPR_2"/>
    <property type="match status" value="4"/>
</dbReference>
<dbReference type="Gene3D" id="1.25.40.10">
    <property type="entry name" value="Tetratricopeptide repeat domain"/>
    <property type="match status" value="5"/>
</dbReference>
<feature type="repeat" description="PPR" evidence="2">
    <location>
        <begin position="366"/>
        <end position="396"/>
    </location>
</feature>
<dbReference type="SUPFAM" id="SSF48452">
    <property type="entry name" value="TPR-like"/>
    <property type="match status" value="1"/>
</dbReference>
<name>A0A8T0CKV2_CORYI</name>
<gene>
    <name evidence="3" type="ORF">BT93_L2981</name>
</gene>
<dbReference type="EMBL" id="MU090832">
    <property type="protein sequence ID" value="KAF7847422.1"/>
    <property type="molecule type" value="Genomic_DNA"/>
</dbReference>
<feature type="repeat" description="PPR" evidence="2">
    <location>
        <begin position="174"/>
        <end position="208"/>
    </location>
</feature>
<evidence type="ECO:0000313" key="3">
    <source>
        <dbReference type="EMBL" id="KAF7847422.1"/>
    </source>
</evidence>
<dbReference type="Gramene" id="rna-gnl|WGS:JABURB|Cocit.L2981.1">
    <property type="protein sequence ID" value="cds-KAF7847422.1"/>
    <property type="gene ID" value="gene-BT93_L2981"/>
</dbReference>
<organism evidence="3 4">
    <name type="scientific">Corymbia citriodora subsp. variegata</name>
    <dbReference type="NCBI Taxonomy" id="360336"/>
    <lineage>
        <taxon>Eukaryota</taxon>
        <taxon>Viridiplantae</taxon>
        <taxon>Streptophyta</taxon>
        <taxon>Embryophyta</taxon>
        <taxon>Tracheophyta</taxon>
        <taxon>Spermatophyta</taxon>
        <taxon>Magnoliopsida</taxon>
        <taxon>eudicotyledons</taxon>
        <taxon>Gunneridae</taxon>
        <taxon>Pentapetalae</taxon>
        <taxon>rosids</taxon>
        <taxon>malvids</taxon>
        <taxon>Myrtales</taxon>
        <taxon>Myrtaceae</taxon>
        <taxon>Myrtoideae</taxon>
        <taxon>Eucalypteae</taxon>
        <taxon>Corymbia</taxon>
    </lineage>
</organism>